<dbReference type="Proteomes" id="UP001374584">
    <property type="component" value="Unassembled WGS sequence"/>
</dbReference>
<evidence type="ECO:0000313" key="3">
    <source>
        <dbReference type="EMBL" id="KAK7333704.1"/>
    </source>
</evidence>
<gene>
    <name evidence="3" type="ORF">VNO80_30481</name>
</gene>
<evidence type="ECO:0008006" key="5">
    <source>
        <dbReference type="Google" id="ProtNLM"/>
    </source>
</evidence>
<sequence length="121" mass="12946">MGEKNVFGVVVLVMAYGLAVTTFITAQVPALIPSTCNGYEPLLFQCVPYLVIDSSNPPTARCCDGARVGFQRANNYEAIINLCSCLVNVAPYLNFALANLVSLPAACNIPLSFSMDQCIYG</sequence>
<dbReference type="GO" id="GO:0006869">
    <property type="term" value="P:lipid transport"/>
    <property type="evidence" value="ECO:0007669"/>
    <property type="project" value="InterPro"/>
</dbReference>
<accession>A0AAN9LDA0</accession>
<dbReference type="SUPFAM" id="SSF47699">
    <property type="entry name" value="Bifunctional inhibitor/lipid-transfer protein/seed storage 2S albumin"/>
    <property type="match status" value="1"/>
</dbReference>
<keyword evidence="2" id="KW-0812">Transmembrane</keyword>
<organism evidence="3 4">
    <name type="scientific">Phaseolus coccineus</name>
    <name type="common">Scarlet runner bean</name>
    <name type="synonym">Phaseolus multiflorus</name>
    <dbReference type="NCBI Taxonomy" id="3886"/>
    <lineage>
        <taxon>Eukaryota</taxon>
        <taxon>Viridiplantae</taxon>
        <taxon>Streptophyta</taxon>
        <taxon>Embryophyta</taxon>
        <taxon>Tracheophyta</taxon>
        <taxon>Spermatophyta</taxon>
        <taxon>Magnoliopsida</taxon>
        <taxon>eudicotyledons</taxon>
        <taxon>Gunneridae</taxon>
        <taxon>Pentapetalae</taxon>
        <taxon>rosids</taxon>
        <taxon>fabids</taxon>
        <taxon>Fabales</taxon>
        <taxon>Fabaceae</taxon>
        <taxon>Papilionoideae</taxon>
        <taxon>50 kb inversion clade</taxon>
        <taxon>NPAAA clade</taxon>
        <taxon>indigoferoid/millettioid clade</taxon>
        <taxon>Phaseoleae</taxon>
        <taxon>Phaseolus</taxon>
    </lineage>
</organism>
<name>A0AAN9LDA0_PHACN</name>
<keyword evidence="2" id="KW-1133">Transmembrane helix</keyword>
<evidence type="ECO:0000256" key="1">
    <source>
        <dbReference type="ARBA" id="ARBA00009748"/>
    </source>
</evidence>
<keyword evidence="2" id="KW-0472">Membrane</keyword>
<comment type="caution">
    <text evidence="3">The sequence shown here is derived from an EMBL/GenBank/DDBJ whole genome shotgun (WGS) entry which is preliminary data.</text>
</comment>
<dbReference type="PANTHER" id="PTHR33076">
    <property type="entry name" value="NON-SPECIFIC LIPID-TRANSFER PROTEIN 2-RELATED"/>
    <property type="match status" value="1"/>
</dbReference>
<comment type="similarity">
    <text evidence="1">Belongs to the plant LTP family.</text>
</comment>
<proteinExistence type="inferred from homology"/>
<protein>
    <recommendedName>
        <fullName evidence="5">Bifunctional inhibitor/plant lipid transfer protein/seed storage helical domain-containing protein</fullName>
    </recommendedName>
</protein>
<keyword evidence="4" id="KW-1185">Reference proteome</keyword>
<dbReference type="InterPro" id="IPR000528">
    <property type="entry name" value="Plant_nsLTP"/>
</dbReference>
<dbReference type="InterPro" id="IPR036312">
    <property type="entry name" value="Bifun_inhib/LTP/seed_sf"/>
</dbReference>
<reference evidence="3 4" key="1">
    <citation type="submission" date="2024-01" db="EMBL/GenBank/DDBJ databases">
        <title>The genomes of 5 underutilized Papilionoideae crops provide insights into root nodulation and disease resistanc.</title>
        <authorList>
            <person name="Jiang F."/>
        </authorList>
    </citation>
    <scope>NUCLEOTIDE SEQUENCE [LARGE SCALE GENOMIC DNA]</scope>
    <source>
        <strain evidence="3">JINMINGXINNONG_FW02</strain>
        <tissue evidence="3">Leaves</tissue>
    </source>
</reference>
<dbReference type="GO" id="GO:0008289">
    <property type="term" value="F:lipid binding"/>
    <property type="evidence" value="ECO:0007669"/>
    <property type="project" value="InterPro"/>
</dbReference>
<dbReference type="Gene3D" id="1.10.110.10">
    <property type="entry name" value="Plant lipid-transfer and hydrophobic proteins"/>
    <property type="match status" value="1"/>
</dbReference>
<evidence type="ECO:0000256" key="2">
    <source>
        <dbReference type="SAM" id="Phobius"/>
    </source>
</evidence>
<evidence type="ECO:0000313" key="4">
    <source>
        <dbReference type="Proteomes" id="UP001374584"/>
    </source>
</evidence>
<dbReference type="AlphaFoldDB" id="A0AAN9LDA0"/>
<feature type="transmembrane region" description="Helical" evidence="2">
    <location>
        <begin position="6"/>
        <end position="26"/>
    </location>
</feature>
<dbReference type="EMBL" id="JAYMYR010000011">
    <property type="protein sequence ID" value="KAK7333704.1"/>
    <property type="molecule type" value="Genomic_DNA"/>
</dbReference>